<sequence length="371" mass="42120">MVGSKSRLSETSIGDNLDDELHIMPNTDGVFELAPKTDVKLYTKISLKDNVNNNSGVGGGGRGSDVVISKNDVVQKMLELLIENDIKPAEQLKNRDDLFELLGSDKELDIIYQLFAYALSNLYADKFEENDGDLKMINICLSFIHIYKKTCIENYNKFRNCLLSNNFKSFAIKKPKFLQKKTPVLDDTVSRIFHELYSTFGHIHSDLCRKVSFVSAENIRLKSFVEKSGKFHKVDNVEELSDSVEFTFDKKLLFNISLTNQGKTSIVNIAENEKELLIDAVKKQVVCKDSLNISNIVKMCSYKDLQVLHPFDRFKVMKSIESYEDSFVVVSGFQMSTHISIGDFGCQNIIKIYPNKLNNITTISLKNEELA</sequence>
<evidence type="ECO:0000313" key="2">
    <source>
        <dbReference type="Proteomes" id="UP000789524"/>
    </source>
</evidence>
<protein>
    <submittedName>
        <fullName evidence="1">(African queen) hypothetical protein</fullName>
    </submittedName>
</protein>
<reference evidence="1" key="1">
    <citation type="submission" date="2021-09" db="EMBL/GenBank/DDBJ databases">
        <authorList>
            <person name="Martin H S."/>
        </authorList>
    </citation>
    <scope>NUCLEOTIDE SEQUENCE</scope>
</reference>
<name>A0A8J2W051_9NEOP</name>
<dbReference type="EMBL" id="CAKASE010000051">
    <property type="protein sequence ID" value="CAG9564848.1"/>
    <property type="molecule type" value="Genomic_DNA"/>
</dbReference>
<comment type="caution">
    <text evidence="1">The sequence shown here is derived from an EMBL/GenBank/DDBJ whole genome shotgun (WGS) entry which is preliminary data.</text>
</comment>
<dbReference type="AlphaFoldDB" id="A0A8J2W051"/>
<keyword evidence="2" id="KW-1185">Reference proteome</keyword>
<gene>
    <name evidence="1" type="ORF">DCHRY22_LOCUS5782</name>
</gene>
<proteinExistence type="predicted"/>
<accession>A0A8J2W051</accession>
<dbReference type="OrthoDB" id="7505029at2759"/>
<evidence type="ECO:0000313" key="1">
    <source>
        <dbReference type="EMBL" id="CAG9564848.1"/>
    </source>
</evidence>
<dbReference type="Proteomes" id="UP000789524">
    <property type="component" value="Unassembled WGS sequence"/>
</dbReference>
<organism evidence="1 2">
    <name type="scientific">Danaus chrysippus</name>
    <name type="common">African queen</name>
    <dbReference type="NCBI Taxonomy" id="151541"/>
    <lineage>
        <taxon>Eukaryota</taxon>
        <taxon>Metazoa</taxon>
        <taxon>Ecdysozoa</taxon>
        <taxon>Arthropoda</taxon>
        <taxon>Hexapoda</taxon>
        <taxon>Insecta</taxon>
        <taxon>Pterygota</taxon>
        <taxon>Neoptera</taxon>
        <taxon>Endopterygota</taxon>
        <taxon>Lepidoptera</taxon>
        <taxon>Glossata</taxon>
        <taxon>Ditrysia</taxon>
        <taxon>Papilionoidea</taxon>
        <taxon>Nymphalidae</taxon>
        <taxon>Danainae</taxon>
        <taxon>Danaini</taxon>
        <taxon>Danaina</taxon>
        <taxon>Danaus</taxon>
        <taxon>Anosia</taxon>
    </lineage>
</organism>